<reference evidence="2 3" key="1">
    <citation type="submission" date="2020-03" db="EMBL/GenBank/DDBJ databases">
        <title>FDA dAtabase for Regulatory Grade micrObial Sequences (FDA-ARGOS): Supporting development and validation of Infectious Disease Dx tests.</title>
        <authorList>
            <person name="Campos J."/>
            <person name="Goldberg B."/>
            <person name="Tallon L."/>
            <person name="Sadzewicz L."/>
            <person name="Vavikolanu K."/>
            <person name="Mehta A."/>
            <person name="Aluvathingal J."/>
            <person name="Nadendla S."/>
            <person name="Nandy P."/>
            <person name="Geyer C."/>
            <person name="Yan Y."/>
            <person name="Sichtig H."/>
        </authorList>
    </citation>
    <scope>NUCLEOTIDE SEQUENCE [LARGE SCALE GENOMIC DNA]</scope>
    <source>
        <strain evidence="2 3">FDAARGOS_656</strain>
    </source>
</reference>
<dbReference type="Proteomes" id="UP000536275">
    <property type="component" value="Unassembled WGS sequence"/>
</dbReference>
<dbReference type="Pfam" id="PF16860">
    <property type="entry name" value="CX9C"/>
    <property type="match status" value="1"/>
</dbReference>
<organism evidence="2 3">
    <name type="scientific">Candida albicans</name>
    <name type="common">Yeast</name>
    <dbReference type="NCBI Taxonomy" id="5476"/>
    <lineage>
        <taxon>Eukaryota</taxon>
        <taxon>Fungi</taxon>
        <taxon>Dikarya</taxon>
        <taxon>Ascomycota</taxon>
        <taxon>Saccharomycotina</taxon>
        <taxon>Pichiomycetes</taxon>
        <taxon>Debaryomycetaceae</taxon>
        <taxon>Candida/Lodderomyces clade</taxon>
        <taxon>Candida</taxon>
    </lineage>
</organism>
<dbReference type="PIRSF" id="PIRSF013232">
    <property type="entry name" value="UCP013232"/>
    <property type="match status" value="1"/>
</dbReference>
<dbReference type="AlphaFoldDB" id="A0A8H6F3U0"/>
<dbReference type="InterPro" id="IPR031731">
    <property type="entry name" value="CX9C"/>
</dbReference>
<proteinExistence type="predicted"/>
<sequence length="105" mass="12076">MDQTKPGFLDQFLLEDISRHCPHQFLSFHQCMTLPQPDPNQCFQQQVDLTKCIKTSVPSFAKIQNECFGKMQAYEACLKMNKSNTKSCSHELQNLRNCAFGTIDK</sequence>
<gene>
    <name evidence="2" type="ORF">FOB64_003588</name>
</gene>
<dbReference type="InterPro" id="IPR052848">
    <property type="entry name" value="CHCH_domain-containing_protein"/>
</dbReference>
<dbReference type="PANTHER" id="PTHR47106">
    <property type="entry name" value="COILED-COIL-HELIX-COILED-COIL-HELIX DOMAIN-CONTAINING PROTEIN 5"/>
    <property type="match status" value="1"/>
</dbReference>
<dbReference type="Gene3D" id="1.10.287.2900">
    <property type="match status" value="2"/>
</dbReference>
<evidence type="ECO:0000313" key="3">
    <source>
        <dbReference type="Proteomes" id="UP000536275"/>
    </source>
</evidence>
<name>A0A8H6F3U0_CANAX</name>
<feature type="domain" description="IMS import disulfide relay-system CHCH-CHCH-like Cx9C" evidence="1">
    <location>
        <begin position="14"/>
        <end position="57"/>
    </location>
</feature>
<comment type="caution">
    <text evidence="2">The sequence shown here is derived from an EMBL/GenBank/DDBJ whole genome shotgun (WGS) entry which is preliminary data.</text>
</comment>
<accession>A0A8H6F3U0</accession>
<dbReference type="InterPro" id="IPR016611">
    <property type="entry name" value="Mix14"/>
</dbReference>
<protein>
    <recommendedName>
        <fullName evidence="1">IMS import disulfide relay-system CHCH-CHCH-like Cx9C domain-containing protein</fullName>
    </recommendedName>
</protein>
<dbReference type="EMBL" id="JABWAD010000049">
    <property type="protein sequence ID" value="KAF6068951.1"/>
    <property type="molecule type" value="Genomic_DNA"/>
</dbReference>
<dbReference type="PANTHER" id="PTHR47106:SF1">
    <property type="entry name" value="COILED-COIL-HELIX-COILED-COIL-HELIX DOMAIN-CONTAINING PROTEIN 5"/>
    <property type="match status" value="1"/>
</dbReference>
<dbReference type="SMR" id="A0A8H6F3U0"/>
<evidence type="ECO:0000313" key="2">
    <source>
        <dbReference type="EMBL" id="KAF6068951.1"/>
    </source>
</evidence>
<dbReference type="OMA" id="LAFHQCM"/>
<dbReference type="GO" id="GO:0045333">
    <property type="term" value="P:cellular respiration"/>
    <property type="evidence" value="ECO:0007669"/>
    <property type="project" value="TreeGrafter"/>
</dbReference>
<evidence type="ECO:0000259" key="1">
    <source>
        <dbReference type="Pfam" id="PF16860"/>
    </source>
</evidence>
<dbReference type="GO" id="GO:0005758">
    <property type="term" value="C:mitochondrial intermembrane space"/>
    <property type="evidence" value="ECO:0007669"/>
    <property type="project" value="TreeGrafter"/>
</dbReference>